<reference evidence="2" key="1">
    <citation type="journal article" date="2016" name="Genome Announc.">
        <title>Complete Genome Sequence of Geobacillus thermoglucosidasius NCIMB 11955, the Progenitor of a Bioethanol Production Strain.</title>
        <authorList>
            <person name="Sheng L."/>
            <person name="Zhang Y."/>
            <person name="Minton N.P."/>
        </authorList>
    </citation>
    <scope>NUCLEOTIDE SEQUENCE [LARGE SCALE GENOMIC DNA]</scope>
    <source>
        <strain evidence="2">NCIMB 11955</strain>
    </source>
</reference>
<proteinExistence type="predicted"/>
<protein>
    <submittedName>
        <fullName evidence="1">Uncharacterized protein</fullName>
    </submittedName>
</protein>
<sequence>MDRLFFLLQNESGWRVKNIKMVKPNVWLVTACEGGWVAKRYRTFSEAMRQAVFMQALKKAGVARVPEVYTAIGQNGVFLAEGAFWVMQTYISDAERLSFARWRDIADGLEWLQTYHFITVMLASIPMFQTIIPHHSFPAG</sequence>
<keyword evidence="2" id="KW-1185">Reference proteome</keyword>
<evidence type="ECO:0000313" key="1">
    <source>
        <dbReference type="EMBL" id="ANZ31736.1"/>
    </source>
</evidence>
<dbReference type="InterPro" id="IPR011009">
    <property type="entry name" value="Kinase-like_dom_sf"/>
</dbReference>
<dbReference type="AlphaFoldDB" id="A0AAN0YSG6"/>
<organism evidence="1 2">
    <name type="scientific">Parageobacillus thermoglucosidasius</name>
    <name type="common">Geobacillus thermoglucosidasius</name>
    <dbReference type="NCBI Taxonomy" id="1426"/>
    <lineage>
        <taxon>Bacteria</taxon>
        <taxon>Bacillati</taxon>
        <taxon>Bacillota</taxon>
        <taxon>Bacilli</taxon>
        <taxon>Bacillales</taxon>
        <taxon>Anoxybacillaceae</taxon>
        <taxon>Parageobacillus</taxon>
    </lineage>
</organism>
<evidence type="ECO:0000313" key="2">
    <source>
        <dbReference type="Proteomes" id="UP000093052"/>
    </source>
</evidence>
<dbReference type="RefSeq" id="WP_042383448.1">
    <property type="nucleotide sequence ID" value="NZ_CP012712.1"/>
</dbReference>
<dbReference type="GeneID" id="56927221"/>
<accession>A0AAN0YSG6</accession>
<dbReference type="SUPFAM" id="SSF56112">
    <property type="entry name" value="Protein kinase-like (PK-like)"/>
    <property type="match status" value="1"/>
</dbReference>
<dbReference type="Proteomes" id="UP000093052">
    <property type="component" value="Chromosome"/>
</dbReference>
<dbReference type="EMBL" id="CP016622">
    <property type="protein sequence ID" value="ANZ31736.1"/>
    <property type="molecule type" value="Genomic_DNA"/>
</dbReference>
<gene>
    <name evidence="1" type="ORF">BCV53_17475</name>
</gene>
<name>A0AAN0YSG6_PARTM</name>
<dbReference type="KEGG" id="ptl:AOT13_17415"/>